<accession>A0A926P5W7</accession>
<dbReference type="SUPFAM" id="SSF160631">
    <property type="entry name" value="SMI1/KNR4-like"/>
    <property type="match status" value="1"/>
</dbReference>
<dbReference type="InterPro" id="IPR037883">
    <property type="entry name" value="Knr4/Smi1-like_sf"/>
</dbReference>
<organism evidence="2 3">
    <name type="scientific">Roseibium aggregatum</name>
    <dbReference type="NCBI Taxonomy" id="187304"/>
    <lineage>
        <taxon>Bacteria</taxon>
        <taxon>Pseudomonadati</taxon>
        <taxon>Pseudomonadota</taxon>
        <taxon>Alphaproteobacteria</taxon>
        <taxon>Hyphomicrobiales</taxon>
        <taxon>Stappiaceae</taxon>
        <taxon>Roseibium</taxon>
    </lineage>
</organism>
<dbReference type="Proteomes" id="UP000598467">
    <property type="component" value="Unassembled WGS sequence"/>
</dbReference>
<protein>
    <submittedName>
        <fullName evidence="2">DUF1851 domain-containing protein</fullName>
    </submittedName>
</protein>
<dbReference type="EMBL" id="JABFCZ010000025">
    <property type="protein sequence ID" value="MBD1548711.1"/>
    <property type="molecule type" value="Genomic_DNA"/>
</dbReference>
<dbReference type="Pfam" id="PF09346">
    <property type="entry name" value="SMI1_KNR4"/>
    <property type="match status" value="1"/>
</dbReference>
<dbReference type="Gene3D" id="3.40.1580.10">
    <property type="entry name" value="SMI1/KNR4-like"/>
    <property type="match status" value="1"/>
</dbReference>
<name>A0A926P5W7_9HYPH</name>
<reference evidence="2" key="1">
    <citation type="submission" date="2020-05" db="EMBL/GenBank/DDBJ databases">
        <title>Identification of trans-AT polyketide cluster in two marine bacteria, producers of a novel glutaramide-containing polyketide sesbanimide D and analogs.</title>
        <authorList>
            <person name="Kacar D."/>
            <person name="Rodriguez P."/>
            <person name="Canedo L."/>
            <person name="Gonzalez E."/>
            <person name="Galan B."/>
            <person name="De La Calle F."/>
            <person name="Garcia J.L."/>
        </authorList>
    </citation>
    <scope>NUCLEOTIDE SEQUENCE</scope>
    <source>
        <strain evidence="2">PHM038</strain>
    </source>
</reference>
<dbReference type="RefSeq" id="WP_190293402.1">
    <property type="nucleotide sequence ID" value="NZ_JABFCZ010000025.1"/>
</dbReference>
<feature type="domain" description="Knr4/Smi1-like" evidence="1">
    <location>
        <begin position="34"/>
        <end position="139"/>
    </location>
</feature>
<dbReference type="AlphaFoldDB" id="A0A926P5W7"/>
<gene>
    <name evidence="2" type="ORF">HK439_20800</name>
</gene>
<proteinExistence type="predicted"/>
<evidence type="ECO:0000313" key="2">
    <source>
        <dbReference type="EMBL" id="MBD1548711.1"/>
    </source>
</evidence>
<sequence>MSVLQIDELKQIPGVKFEEPNSKLAENDGVLSSGFTLPKAHMDLLAISNGMSICDGYYKLFGLYNEKNKNLEIWNEREYWKFAWEGRVDNFLCFATTVWGDQYAYRISSVEQGEATPIFFLHAFSMEADLIANSFEEFWQKNFIRKAKDPNDEMVTKCRASIGPLGWDEFLVYNPPLELGGTEDVSSLSKMQPRPAMIINADLAMGMEKLSDDTVIEGVDTYVDSLGRMSIRYVTSDASPKKFPFKFW</sequence>
<dbReference type="InterPro" id="IPR018958">
    <property type="entry name" value="Knr4/Smi1-like_dom"/>
</dbReference>
<comment type="caution">
    <text evidence="2">The sequence shown here is derived from an EMBL/GenBank/DDBJ whole genome shotgun (WGS) entry which is preliminary data.</text>
</comment>
<evidence type="ECO:0000313" key="3">
    <source>
        <dbReference type="Proteomes" id="UP000598467"/>
    </source>
</evidence>
<evidence type="ECO:0000259" key="1">
    <source>
        <dbReference type="Pfam" id="PF09346"/>
    </source>
</evidence>